<dbReference type="Proteomes" id="UP000748025">
    <property type="component" value="Unassembled WGS sequence"/>
</dbReference>
<evidence type="ECO:0000313" key="3">
    <source>
        <dbReference type="EMBL" id="KAG6005923.1"/>
    </source>
</evidence>
<gene>
    <name evidence="3" type="ORF">E4U43_000524</name>
</gene>
<dbReference type="OrthoDB" id="419598at2759"/>
<evidence type="ECO:0000256" key="2">
    <source>
        <dbReference type="ARBA" id="ARBA00023002"/>
    </source>
</evidence>
<organism evidence="3 4">
    <name type="scientific">Claviceps pusilla</name>
    <dbReference type="NCBI Taxonomy" id="123648"/>
    <lineage>
        <taxon>Eukaryota</taxon>
        <taxon>Fungi</taxon>
        <taxon>Dikarya</taxon>
        <taxon>Ascomycota</taxon>
        <taxon>Pezizomycotina</taxon>
        <taxon>Sordariomycetes</taxon>
        <taxon>Hypocreomycetidae</taxon>
        <taxon>Hypocreales</taxon>
        <taxon>Clavicipitaceae</taxon>
        <taxon>Claviceps</taxon>
    </lineage>
</organism>
<dbReference type="EMBL" id="SRPW01001155">
    <property type="protein sequence ID" value="KAG6005923.1"/>
    <property type="molecule type" value="Genomic_DNA"/>
</dbReference>
<dbReference type="InterPro" id="IPR051609">
    <property type="entry name" value="NmrA/Isoflavone_reductase-like"/>
</dbReference>
<evidence type="ECO:0000313" key="4">
    <source>
        <dbReference type="Proteomes" id="UP000748025"/>
    </source>
</evidence>
<evidence type="ECO:0008006" key="5">
    <source>
        <dbReference type="Google" id="ProtNLM"/>
    </source>
</evidence>
<accession>A0A9P7NAJ0</accession>
<dbReference type="GO" id="GO:0016491">
    <property type="term" value="F:oxidoreductase activity"/>
    <property type="evidence" value="ECO:0007669"/>
    <property type="project" value="UniProtKB-KW"/>
</dbReference>
<keyword evidence="2" id="KW-0560">Oxidoreductase</keyword>
<evidence type="ECO:0000256" key="1">
    <source>
        <dbReference type="ARBA" id="ARBA00022857"/>
    </source>
</evidence>
<dbReference type="PANTHER" id="PTHR47706:SF5">
    <property type="entry name" value="ISOFLAVONE REDUCTASE"/>
    <property type="match status" value="1"/>
</dbReference>
<sequence>MDYTSQKSSRRKLCRIQLVPENPGPEERLQQLRLARGGQRVAQTMMRIAVAGGGGFGYLLALQLSQAAAVYNIVILSRSQRPEFSQFDLQLHVVDYSNPDSLTFALQGVDLVISTISGPEQLNLINASAIARVRVFVPSEYEGSVSKRPSHDDPLDRGSMQALALLKYWEGSTGMRYTVFTCGIFMERFHPYGLGYLNIGYGTGVSGVGDYLVDFNNGTAEYAEKNARGHTVRVCLTSVYDVVRFIVAAIDLGPRNWPHEFTMRGDRMSVRDVVKTCSRVKNGKTPTLPALAGRWEMLIDSAGRPRIANLAFEHRVRQPYDLQALLNFSAQAGDAERLARYKQLVATTNGRYGFSKASLNEILEKSGHADVQPMNLTRWLTNVWQSL</sequence>
<dbReference type="InterPro" id="IPR036291">
    <property type="entry name" value="NAD(P)-bd_dom_sf"/>
</dbReference>
<protein>
    <recommendedName>
        <fullName evidence="5">NmrA-like domain-containing protein</fullName>
    </recommendedName>
</protein>
<dbReference type="AlphaFoldDB" id="A0A9P7NAJ0"/>
<proteinExistence type="predicted"/>
<dbReference type="PANTHER" id="PTHR47706">
    <property type="entry name" value="NMRA-LIKE FAMILY PROTEIN"/>
    <property type="match status" value="1"/>
</dbReference>
<dbReference type="SUPFAM" id="SSF51735">
    <property type="entry name" value="NAD(P)-binding Rossmann-fold domains"/>
    <property type="match status" value="1"/>
</dbReference>
<name>A0A9P7NAJ0_9HYPO</name>
<dbReference type="Gene3D" id="3.40.50.720">
    <property type="entry name" value="NAD(P)-binding Rossmann-like Domain"/>
    <property type="match status" value="1"/>
</dbReference>
<keyword evidence="1" id="KW-0521">NADP</keyword>
<reference evidence="3" key="1">
    <citation type="journal article" date="2020" name="bioRxiv">
        <title>Whole genome comparisons of ergot fungi reveals the divergence and evolution of species within the genus Claviceps are the result of varying mechanisms driving genome evolution and host range expansion.</title>
        <authorList>
            <person name="Wyka S.A."/>
            <person name="Mondo S.J."/>
            <person name="Liu M."/>
            <person name="Dettman J."/>
            <person name="Nalam V."/>
            <person name="Broders K.D."/>
        </authorList>
    </citation>
    <scope>NUCLEOTIDE SEQUENCE</scope>
    <source>
        <strain evidence="3">CCC 602</strain>
    </source>
</reference>
<keyword evidence="4" id="KW-1185">Reference proteome</keyword>
<comment type="caution">
    <text evidence="3">The sequence shown here is derived from an EMBL/GenBank/DDBJ whole genome shotgun (WGS) entry which is preliminary data.</text>
</comment>